<feature type="transmembrane region" description="Helical" evidence="2">
    <location>
        <begin position="46"/>
        <end position="67"/>
    </location>
</feature>
<organism evidence="3 4">
    <name type="scientific">Cellulomonas rhizosphaerae</name>
    <dbReference type="NCBI Taxonomy" id="2293719"/>
    <lineage>
        <taxon>Bacteria</taxon>
        <taxon>Bacillati</taxon>
        <taxon>Actinomycetota</taxon>
        <taxon>Actinomycetes</taxon>
        <taxon>Micrococcales</taxon>
        <taxon>Cellulomonadaceae</taxon>
        <taxon>Cellulomonas</taxon>
    </lineage>
</organism>
<feature type="compositionally biased region" description="Low complexity" evidence="1">
    <location>
        <begin position="14"/>
        <end position="36"/>
    </location>
</feature>
<evidence type="ECO:0000256" key="2">
    <source>
        <dbReference type="SAM" id="Phobius"/>
    </source>
</evidence>
<evidence type="ECO:0000256" key="1">
    <source>
        <dbReference type="SAM" id="MobiDB-lite"/>
    </source>
</evidence>
<evidence type="ECO:0000313" key="3">
    <source>
        <dbReference type="EMBL" id="RHA37674.1"/>
    </source>
</evidence>
<keyword evidence="2" id="KW-0812">Transmembrane</keyword>
<sequence>MSETDGPESTSADKPAWATTGATAAEPAPAAEGDAPAAEKKPRPAWLIPAAIVAGVVVVGGIVVAIVTSGGDDTAAAPVATPTVVIPSPTPTATPAERPDPTAFTSALPASVLQYAFSEEKKADGWIKADALEAVTDTYTDGGSGTLVVDAGQFATAKEATAFAKTLLKGDGTANAALGLPAAGEVTAGGEKVGTFVVHDAGDGTGVAVWTNGTSVFRLTTAVADVLDAYNAFPL</sequence>
<dbReference type="AlphaFoldDB" id="A0A413RHM4"/>
<proteinExistence type="predicted"/>
<keyword evidence="2" id="KW-1133">Transmembrane helix</keyword>
<keyword evidence="2" id="KW-0472">Membrane</keyword>
<gene>
    <name evidence="3" type="ORF">D1825_16630</name>
</gene>
<dbReference type="EMBL" id="QWKP01000221">
    <property type="protein sequence ID" value="RHA37674.1"/>
    <property type="molecule type" value="Genomic_DNA"/>
</dbReference>
<feature type="compositionally biased region" description="Polar residues" evidence="1">
    <location>
        <begin position="1"/>
        <end position="12"/>
    </location>
</feature>
<dbReference type="OrthoDB" id="5140693at2"/>
<name>A0A413RHM4_9CELL</name>
<accession>A0A413RHM4</accession>
<comment type="caution">
    <text evidence="3">The sequence shown here is derived from an EMBL/GenBank/DDBJ whole genome shotgun (WGS) entry which is preliminary data.</text>
</comment>
<dbReference type="Proteomes" id="UP000283374">
    <property type="component" value="Unassembled WGS sequence"/>
</dbReference>
<keyword evidence="4" id="KW-1185">Reference proteome</keyword>
<evidence type="ECO:0000313" key="4">
    <source>
        <dbReference type="Proteomes" id="UP000283374"/>
    </source>
</evidence>
<reference evidence="3 4" key="1">
    <citation type="submission" date="2018-08" db="EMBL/GenBank/DDBJ databases">
        <title>Cellulomonas rhizosphaerae sp. nov., a novel actinomycete isolated from soil.</title>
        <authorList>
            <person name="Tian Y."/>
        </authorList>
    </citation>
    <scope>NUCLEOTIDE SEQUENCE [LARGE SCALE GENOMIC DNA]</scope>
    <source>
        <strain evidence="3 4">NEAU-TCZ24</strain>
    </source>
</reference>
<feature type="region of interest" description="Disordered" evidence="1">
    <location>
        <begin position="1"/>
        <end position="38"/>
    </location>
</feature>
<dbReference type="RefSeq" id="WP_118768536.1">
    <property type="nucleotide sequence ID" value="NZ_QWKP01000221.1"/>
</dbReference>
<protein>
    <submittedName>
        <fullName evidence="3">Uncharacterized protein</fullName>
    </submittedName>
</protein>